<organism evidence="6 7">
    <name type="scientific">Dermatophagoides pteronyssinus</name>
    <name type="common">European house dust mite</name>
    <dbReference type="NCBI Taxonomy" id="6956"/>
    <lineage>
        <taxon>Eukaryota</taxon>
        <taxon>Metazoa</taxon>
        <taxon>Ecdysozoa</taxon>
        <taxon>Arthropoda</taxon>
        <taxon>Chelicerata</taxon>
        <taxon>Arachnida</taxon>
        <taxon>Acari</taxon>
        <taxon>Acariformes</taxon>
        <taxon>Sarcoptiformes</taxon>
        <taxon>Astigmata</taxon>
        <taxon>Psoroptidia</taxon>
        <taxon>Analgoidea</taxon>
        <taxon>Pyroglyphidae</taxon>
        <taxon>Dermatophagoidinae</taxon>
        <taxon>Dermatophagoides</taxon>
    </lineage>
</organism>
<dbReference type="InParanoid" id="A0A6P6Y5M1"/>
<dbReference type="Gene3D" id="1.20.1250.20">
    <property type="entry name" value="MFS general substrate transporter like domains"/>
    <property type="match status" value="2"/>
</dbReference>
<dbReference type="OMA" id="QCAYEIS"/>
<feature type="transmembrane region" description="Helical" evidence="4">
    <location>
        <begin position="598"/>
        <end position="617"/>
    </location>
</feature>
<keyword evidence="2 4" id="KW-1133">Transmembrane helix</keyword>
<feature type="transmembrane region" description="Helical" evidence="4">
    <location>
        <begin position="506"/>
        <end position="524"/>
    </location>
</feature>
<feature type="transmembrane region" description="Helical" evidence="4">
    <location>
        <begin position="256"/>
        <end position="277"/>
    </location>
</feature>
<feature type="chain" id="PRO_5027902958" evidence="5">
    <location>
        <begin position="21"/>
        <end position="619"/>
    </location>
</feature>
<keyword evidence="3 4" id="KW-0472">Membrane</keyword>
<evidence type="ECO:0000256" key="3">
    <source>
        <dbReference type="ARBA" id="ARBA00023136"/>
    </source>
</evidence>
<protein>
    <submittedName>
        <fullName evidence="7">Major facilitator superfamily domain-containing protein 4B-like</fullName>
    </submittedName>
</protein>
<proteinExistence type="predicted"/>
<dbReference type="Pfam" id="PF07690">
    <property type="entry name" value="MFS_1"/>
    <property type="match status" value="1"/>
</dbReference>
<keyword evidence="6" id="KW-1185">Reference proteome</keyword>
<dbReference type="AlphaFoldDB" id="A0A6P6Y5M1"/>
<feature type="signal peptide" evidence="5">
    <location>
        <begin position="1"/>
        <end position="20"/>
    </location>
</feature>
<keyword evidence="1 4" id="KW-0812">Transmembrane</keyword>
<sequence>MKYLLGFAVIAAVLPGFWCACKTIEELDQCAYEISFLANRNIKVPTNDGEVIGMCDNAKKGLKCLADHARECAKGALKSITIKVMNDLENHLHTRCDNPAERAEFLKHVGCFSDSSKADPIRLCADKHMVMMEKVSNFPKPLRLGGACCSSHALRECAINHITNLCSGETGDYFNDMISDIAEENIELVCKEYSSLEKCDAKYDPATWGDLKAIMASEDAAITGQHQYKTIGITSNTLWAALVDLSKIYQVSEETINYLATFSSLGYLIGSLSGIIYKWLNRQFVLICMVSLIALSMTFVPYYGSIYLLFAAITLNGIGGGSWDSSNNIWLVEMWPDKHASVMQSSQFMYGLGTIISPALISPYVSGNSTQMTPSERIKSLSLPFTVVGVIQICVPIILLILFFIRRYRKPGDCDNDEENNIEVINSNHISQFQSLRKFKLILVALLLGTYDAAELGYFYYSPTMLQHLSVEPSEAAHVLSVLSAAYTIGRLVTAFISLKLTPDIIMTYHFVIIIVAQTCLYFGRHNRTIIYITTVLLGYGFSAMWPAILAFTERHFKLSNRIGSLLFFFAGLATIFTPFLIAKYLETWPEVLFVFEGSYLLASIILFISVKLLLIFRP</sequence>
<accession>A0A6P6Y5M1</accession>
<dbReference type="PROSITE" id="PS51257">
    <property type="entry name" value="PROKAR_LIPOPROTEIN"/>
    <property type="match status" value="1"/>
</dbReference>
<evidence type="ECO:0000256" key="1">
    <source>
        <dbReference type="ARBA" id="ARBA00022692"/>
    </source>
</evidence>
<dbReference type="GO" id="GO:0022857">
    <property type="term" value="F:transmembrane transporter activity"/>
    <property type="evidence" value="ECO:0007669"/>
    <property type="project" value="InterPro"/>
</dbReference>
<name>A0A6P6Y5M1_DERPT</name>
<keyword evidence="5" id="KW-0732">Signal</keyword>
<dbReference type="RefSeq" id="XP_027200306.1">
    <property type="nucleotide sequence ID" value="XM_027344505.1"/>
</dbReference>
<feature type="transmembrane region" description="Helical" evidence="4">
    <location>
        <begin position="476"/>
        <end position="499"/>
    </location>
</feature>
<evidence type="ECO:0000256" key="4">
    <source>
        <dbReference type="SAM" id="Phobius"/>
    </source>
</evidence>
<feature type="transmembrane region" description="Helical" evidence="4">
    <location>
        <begin position="385"/>
        <end position="405"/>
    </location>
</feature>
<dbReference type="InterPro" id="IPR011701">
    <property type="entry name" value="MFS"/>
</dbReference>
<dbReference type="PANTHER" id="PTHR23121">
    <property type="entry name" value="SODIUM-DEPENDENT GLUCOSE TRANSPORTER 1"/>
    <property type="match status" value="1"/>
</dbReference>
<evidence type="ECO:0000256" key="5">
    <source>
        <dbReference type="SAM" id="SignalP"/>
    </source>
</evidence>
<feature type="transmembrane region" description="Helical" evidence="4">
    <location>
        <begin position="530"/>
        <end position="553"/>
    </location>
</feature>
<feature type="transmembrane region" description="Helical" evidence="4">
    <location>
        <begin position="565"/>
        <end position="586"/>
    </location>
</feature>
<dbReference type="KEGG" id="dpte:113794384"/>
<evidence type="ECO:0000256" key="2">
    <source>
        <dbReference type="ARBA" id="ARBA00022989"/>
    </source>
</evidence>
<feature type="transmembrane region" description="Helical" evidence="4">
    <location>
        <begin position="441"/>
        <end position="461"/>
    </location>
</feature>
<reference evidence="7" key="1">
    <citation type="submission" date="2025-08" db="UniProtKB">
        <authorList>
            <consortium name="RefSeq"/>
        </authorList>
    </citation>
    <scope>IDENTIFICATION</scope>
    <source>
        <strain evidence="7">Airmid</strain>
    </source>
</reference>
<gene>
    <name evidence="7" type="primary">LOC113794384</name>
</gene>
<evidence type="ECO:0000313" key="6">
    <source>
        <dbReference type="Proteomes" id="UP000515146"/>
    </source>
</evidence>
<dbReference type="PANTHER" id="PTHR23121:SF9">
    <property type="entry name" value="SODIUM-DEPENDENT GLUCOSE TRANSPORTER 1"/>
    <property type="match status" value="1"/>
</dbReference>
<evidence type="ECO:0000313" key="7">
    <source>
        <dbReference type="RefSeq" id="XP_027200306.1"/>
    </source>
</evidence>
<dbReference type="Proteomes" id="UP000515146">
    <property type="component" value="Unplaced"/>
</dbReference>
<feature type="transmembrane region" description="Helical" evidence="4">
    <location>
        <begin position="284"/>
        <end position="300"/>
    </location>
</feature>
<dbReference type="OrthoDB" id="6498765at2759"/>
<dbReference type="SUPFAM" id="SSF103473">
    <property type="entry name" value="MFS general substrate transporter"/>
    <property type="match status" value="1"/>
</dbReference>
<dbReference type="InterPro" id="IPR036259">
    <property type="entry name" value="MFS_trans_sf"/>
</dbReference>